<dbReference type="AlphaFoldDB" id="A0AAX3ED14"/>
<reference evidence="4" key="1">
    <citation type="submission" date="2022-07" db="EMBL/GenBank/DDBJ databases">
        <authorList>
            <person name="Wu T."/>
        </authorList>
    </citation>
    <scope>NUCLEOTIDE SEQUENCE</scope>
    <source>
        <strain evidence="4">SD-1</strain>
    </source>
</reference>
<evidence type="ECO:0000259" key="3">
    <source>
        <dbReference type="Pfam" id="PF22504"/>
    </source>
</evidence>
<feature type="domain" description="DUF6993" evidence="3">
    <location>
        <begin position="86"/>
        <end position="167"/>
    </location>
</feature>
<name>A0AAX3ED14_PAEUR</name>
<gene>
    <name evidence="4" type="ORF">NL394_11970</name>
</gene>
<accession>A0AAX3ED14</accession>
<dbReference type="Pfam" id="PF22504">
    <property type="entry name" value="DUF6993"/>
    <property type="match status" value="1"/>
</dbReference>
<evidence type="ECO:0000256" key="2">
    <source>
        <dbReference type="SAM" id="SignalP"/>
    </source>
</evidence>
<evidence type="ECO:0000256" key="1">
    <source>
        <dbReference type="SAM" id="MobiDB-lite"/>
    </source>
</evidence>
<evidence type="ECO:0000313" key="5">
    <source>
        <dbReference type="Proteomes" id="UP001163293"/>
    </source>
</evidence>
<feature type="compositionally biased region" description="Polar residues" evidence="1">
    <location>
        <begin position="41"/>
        <end position="53"/>
    </location>
</feature>
<dbReference type="InterPro" id="IPR054262">
    <property type="entry name" value="DUF6993"/>
</dbReference>
<feature type="region of interest" description="Disordered" evidence="1">
    <location>
        <begin position="40"/>
        <end position="75"/>
    </location>
</feature>
<organism evidence="4 5">
    <name type="scientific">Paenarthrobacter ureafaciens</name>
    <dbReference type="NCBI Taxonomy" id="37931"/>
    <lineage>
        <taxon>Bacteria</taxon>
        <taxon>Bacillati</taxon>
        <taxon>Actinomycetota</taxon>
        <taxon>Actinomycetes</taxon>
        <taxon>Micrococcales</taxon>
        <taxon>Micrococcaceae</taxon>
        <taxon>Paenarthrobacter</taxon>
    </lineage>
</organism>
<dbReference type="Proteomes" id="UP001163293">
    <property type="component" value="Chromosome"/>
</dbReference>
<keyword evidence="2" id="KW-0732">Signal</keyword>
<proteinExistence type="predicted"/>
<dbReference type="RefSeq" id="WP_225740020.1">
    <property type="nucleotide sequence ID" value="NZ_BDMH01000012.1"/>
</dbReference>
<protein>
    <recommendedName>
        <fullName evidence="3">DUF6993 domain-containing protein</fullName>
    </recommendedName>
</protein>
<feature type="chain" id="PRO_5043702045" description="DUF6993 domain-containing protein" evidence="2">
    <location>
        <begin position="38"/>
        <end position="169"/>
    </location>
</feature>
<sequence length="169" mass="16867">MTRSGTTPGRNTLGPLKTHRRRSVMVLACVAAAMALASCTPPAQTTQTASEPTGSEPAAITGTASPGPTLAPEVSAATKTVEATLKKIVATTSKPEREAVRSALVAAGIPASNVEVSVSRTPTGLDVDAMEAAALAGGSCVVGQIRDGGVVMTVLPVLASGKCFVGDVR</sequence>
<dbReference type="EMBL" id="CP101185">
    <property type="protein sequence ID" value="UYV95813.1"/>
    <property type="molecule type" value="Genomic_DNA"/>
</dbReference>
<keyword evidence="5" id="KW-1185">Reference proteome</keyword>
<feature type="signal peptide" evidence="2">
    <location>
        <begin position="1"/>
        <end position="37"/>
    </location>
</feature>
<evidence type="ECO:0000313" key="4">
    <source>
        <dbReference type="EMBL" id="UYV95813.1"/>
    </source>
</evidence>